<protein>
    <submittedName>
        <fullName evidence="1">Uncharacterized protein</fullName>
    </submittedName>
</protein>
<gene>
    <name evidence="1" type="ORF">ERX40_05080</name>
</gene>
<dbReference type="OrthoDB" id="2390391at2"/>
<dbReference type="AlphaFoldDB" id="A0A9Q8FSL2"/>
<accession>A0A9Q8FSL2</accession>
<evidence type="ECO:0000313" key="1">
    <source>
        <dbReference type="EMBL" id="TDM04549.1"/>
    </source>
</evidence>
<reference evidence="1 2" key="1">
    <citation type="submission" date="2019-01" db="EMBL/GenBank/DDBJ databases">
        <title>Draft genome sequences of the type strains of six Macrococcus species.</title>
        <authorList>
            <person name="Mazhar S."/>
            <person name="Altermann E."/>
            <person name="Hill C."/>
            <person name="Mcauliffe O."/>
        </authorList>
    </citation>
    <scope>NUCLEOTIDE SEQUENCE [LARGE SCALE GENOMIC DNA]</scope>
    <source>
        <strain evidence="1 2">ATCC 51828</strain>
    </source>
</reference>
<proteinExistence type="predicted"/>
<keyword evidence="2" id="KW-1185">Reference proteome</keyword>
<evidence type="ECO:0000313" key="2">
    <source>
        <dbReference type="Proteomes" id="UP000295280"/>
    </source>
</evidence>
<name>A0A9Q8FSL2_9STAP</name>
<organism evidence="1 2">
    <name type="scientific">Macrococcus carouselicus</name>
    <dbReference type="NCBI Taxonomy" id="69969"/>
    <lineage>
        <taxon>Bacteria</taxon>
        <taxon>Bacillati</taxon>
        <taxon>Bacillota</taxon>
        <taxon>Bacilli</taxon>
        <taxon>Bacillales</taxon>
        <taxon>Staphylococcaceae</taxon>
        <taxon>Macrococcus</taxon>
    </lineage>
</organism>
<comment type="caution">
    <text evidence="1">The sequence shown here is derived from an EMBL/GenBank/DDBJ whole genome shotgun (WGS) entry which is preliminary data.</text>
</comment>
<dbReference type="Proteomes" id="UP000295280">
    <property type="component" value="Unassembled WGS sequence"/>
</dbReference>
<sequence>MRHLHNLFNGKLTAYQIATATDIDIHHIESVMEGSMALDAMAEEDFRKLAELEEDLFTSIANKNETSA</sequence>
<dbReference type="RefSeq" id="WP_133417407.1">
    <property type="nucleotide sequence ID" value="NZ_SCWD01000001.1"/>
</dbReference>
<dbReference type="EMBL" id="SCWD01000001">
    <property type="protein sequence ID" value="TDM04549.1"/>
    <property type="molecule type" value="Genomic_DNA"/>
</dbReference>